<evidence type="ECO:0000313" key="2">
    <source>
        <dbReference type="Proteomes" id="UP000240653"/>
    </source>
</evidence>
<dbReference type="Proteomes" id="UP000240653">
    <property type="component" value="Unassembled WGS sequence"/>
</dbReference>
<reference evidence="1 2" key="1">
    <citation type="submission" date="2018-03" db="EMBL/GenBank/DDBJ databases">
        <title>The draft genome of Mesorhizobium soli JCM 19897.</title>
        <authorList>
            <person name="Li L."/>
            <person name="Liu L."/>
            <person name="Liang L."/>
            <person name="Wang T."/>
            <person name="Zhang X."/>
        </authorList>
    </citation>
    <scope>NUCLEOTIDE SEQUENCE [LARGE SCALE GENOMIC DNA]</scope>
    <source>
        <strain evidence="1 2">JCM 19897</strain>
    </source>
</reference>
<evidence type="ECO:0000313" key="1">
    <source>
        <dbReference type="EMBL" id="PSJ59684.1"/>
    </source>
</evidence>
<name>A0A2P7SB03_9HYPH</name>
<protein>
    <submittedName>
        <fullName evidence="1">Uncharacterized protein</fullName>
    </submittedName>
</protein>
<dbReference type="OrthoDB" id="8371972at2"/>
<organism evidence="1 2">
    <name type="scientific">Pseudaminobacter soli</name>
    <name type="common">ex Li et al. 2025</name>
    <dbReference type="NCBI Taxonomy" id="1295366"/>
    <lineage>
        <taxon>Bacteria</taxon>
        <taxon>Pseudomonadati</taxon>
        <taxon>Pseudomonadota</taxon>
        <taxon>Alphaproteobacteria</taxon>
        <taxon>Hyphomicrobiales</taxon>
        <taxon>Phyllobacteriaceae</taxon>
        <taxon>Pseudaminobacter</taxon>
    </lineage>
</organism>
<proteinExistence type="predicted"/>
<accession>A0A2P7SB03</accession>
<dbReference type="RefSeq" id="WP_106724824.1">
    <property type="nucleotide sequence ID" value="NZ_PXYL01000007.1"/>
</dbReference>
<comment type="caution">
    <text evidence="1">The sequence shown here is derived from an EMBL/GenBank/DDBJ whole genome shotgun (WGS) entry which is preliminary data.</text>
</comment>
<dbReference type="AlphaFoldDB" id="A0A2P7SB03"/>
<sequence>MAEISSDLIYEVLKKIQSRLDGLEHSVREVKQELIAIRGHMLSMQSDVHNIYTKLDRHDESFDRIEHRLELRELAETQRPYEPK</sequence>
<keyword evidence="2" id="KW-1185">Reference proteome</keyword>
<dbReference type="EMBL" id="PXYL01000007">
    <property type="protein sequence ID" value="PSJ59684.1"/>
    <property type="molecule type" value="Genomic_DNA"/>
</dbReference>
<gene>
    <name evidence="1" type="ORF">C7I85_15070</name>
</gene>